<gene>
    <name evidence="9" type="ORF">mPipKuh1_006016</name>
</gene>
<dbReference type="FunFam" id="2.40.10.10:FF:000010">
    <property type="entry name" value="Kallikrein related peptidase 11"/>
    <property type="match status" value="1"/>
</dbReference>
<organism evidence="9 10">
    <name type="scientific">Pipistrellus kuhlii</name>
    <name type="common">Kuhl's pipistrelle</name>
    <dbReference type="NCBI Taxonomy" id="59472"/>
    <lineage>
        <taxon>Eukaryota</taxon>
        <taxon>Metazoa</taxon>
        <taxon>Chordata</taxon>
        <taxon>Craniata</taxon>
        <taxon>Vertebrata</taxon>
        <taxon>Euteleostomi</taxon>
        <taxon>Mammalia</taxon>
        <taxon>Eutheria</taxon>
        <taxon>Laurasiatheria</taxon>
        <taxon>Chiroptera</taxon>
        <taxon>Yangochiroptera</taxon>
        <taxon>Vespertilionidae</taxon>
        <taxon>Pipistrellus</taxon>
    </lineage>
</organism>
<dbReference type="PROSITE" id="PS50240">
    <property type="entry name" value="TRYPSIN_DOM"/>
    <property type="match status" value="1"/>
</dbReference>
<dbReference type="InterPro" id="IPR018114">
    <property type="entry name" value="TRYPSIN_HIS"/>
</dbReference>
<dbReference type="OrthoDB" id="6755574at2759"/>
<keyword evidence="5" id="KW-1015">Disulfide bond</keyword>
<dbReference type="EMBL" id="JACAGB010000004">
    <property type="protein sequence ID" value="KAF6366285.1"/>
    <property type="molecule type" value="Genomic_DNA"/>
</dbReference>
<keyword evidence="2 6" id="KW-0645">Protease</keyword>
<evidence type="ECO:0000256" key="7">
    <source>
        <dbReference type="SAM" id="SignalP"/>
    </source>
</evidence>
<dbReference type="GO" id="GO:0004252">
    <property type="term" value="F:serine-type endopeptidase activity"/>
    <property type="evidence" value="ECO:0007669"/>
    <property type="project" value="InterPro"/>
</dbReference>
<dbReference type="Pfam" id="PF00089">
    <property type="entry name" value="Trypsin"/>
    <property type="match status" value="1"/>
</dbReference>
<keyword evidence="4 6" id="KW-0720">Serine protease</keyword>
<dbReference type="CDD" id="cd00190">
    <property type="entry name" value="Tryp_SPc"/>
    <property type="match status" value="1"/>
</dbReference>
<keyword evidence="7" id="KW-0732">Signal</keyword>
<evidence type="ECO:0000259" key="8">
    <source>
        <dbReference type="PROSITE" id="PS50240"/>
    </source>
</evidence>
<dbReference type="Gene3D" id="2.40.10.10">
    <property type="entry name" value="Trypsin-like serine proteases"/>
    <property type="match status" value="2"/>
</dbReference>
<evidence type="ECO:0000256" key="5">
    <source>
        <dbReference type="ARBA" id="ARBA00023157"/>
    </source>
</evidence>
<dbReference type="AlphaFoldDB" id="A0A7J7YWV2"/>
<dbReference type="PANTHER" id="PTHR24271:SF69">
    <property type="entry name" value="GRANZYME A"/>
    <property type="match status" value="1"/>
</dbReference>
<accession>A0A7J7YWV2</accession>
<dbReference type="Proteomes" id="UP000558488">
    <property type="component" value="Unassembled WGS sequence"/>
</dbReference>
<comment type="caution">
    <text evidence="9">The sequence shown here is derived from an EMBL/GenBank/DDBJ whole genome shotgun (WGS) entry which is preliminary data.</text>
</comment>
<dbReference type="InterPro" id="IPR043504">
    <property type="entry name" value="Peptidase_S1_PA_chymotrypsin"/>
</dbReference>
<dbReference type="GO" id="GO:0043065">
    <property type="term" value="P:positive regulation of apoptotic process"/>
    <property type="evidence" value="ECO:0007669"/>
    <property type="project" value="TreeGrafter"/>
</dbReference>
<evidence type="ECO:0000313" key="9">
    <source>
        <dbReference type="EMBL" id="KAF6366285.1"/>
    </source>
</evidence>
<protein>
    <submittedName>
        <fullName evidence="9">Granzyme A</fullName>
    </submittedName>
</protein>
<dbReference type="PROSITE" id="PS00134">
    <property type="entry name" value="TRYPSIN_HIS"/>
    <property type="match status" value="1"/>
</dbReference>
<sequence length="264" mass="28793">MRDSQAALASALSATAFLLLLPAGLCGRIIGGWEVPAHSRPYMALVHGGPNGSLCAGALVADSWVLTAAHCTLSRSARVILGAHSRSKKEPEKQILGVRKQIPYPYYNEPRHEGDLKLLKLSGEATINKNVAILRLPKRGEDVKPGTKCHVAGWGLMHNDKLSQPDRLREVNVTVLDRKTCNSPKYYGHDPVITQDMICAGEPRGGKDTCKGDSGSPLICEGTFRAVTSFGKQDRCGDPWGPGVYTLLSQKHLYWIRKTMRRAA</sequence>
<evidence type="ECO:0000313" key="10">
    <source>
        <dbReference type="Proteomes" id="UP000558488"/>
    </source>
</evidence>
<reference evidence="9 10" key="1">
    <citation type="journal article" date="2020" name="Nature">
        <title>Six reference-quality genomes reveal evolution of bat adaptations.</title>
        <authorList>
            <person name="Jebb D."/>
            <person name="Huang Z."/>
            <person name="Pippel M."/>
            <person name="Hughes G.M."/>
            <person name="Lavrichenko K."/>
            <person name="Devanna P."/>
            <person name="Winkler S."/>
            <person name="Jermiin L.S."/>
            <person name="Skirmuntt E.C."/>
            <person name="Katzourakis A."/>
            <person name="Burkitt-Gray L."/>
            <person name="Ray D.A."/>
            <person name="Sullivan K.A.M."/>
            <person name="Roscito J.G."/>
            <person name="Kirilenko B.M."/>
            <person name="Davalos L.M."/>
            <person name="Corthals A.P."/>
            <person name="Power M.L."/>
            <person name="Jones G."/>
            <person name="Ransome R.D."/>
            <person name="Dechmann D.K.N."/>
            <person name="Locatelli A.G."/>
            <person name="Puechmaille S.J."/>
            <person name="Fedrigo O."/>
            <person name="Jarvis E.D."/>
            <person name="Hiller M."/>
            <person name="Vernes S.C."/>
            <person name="Myers E.W."/>
            <person name="Teeling E.C."/>
        </authorList>
    </citation>
    <scope>NUCLEOTIDE SEQUENCE [LARGE SCALE GENOMIC DNA]</scope>
    <source>
        <strain evidence="9">MPipKuh1</strain>
        <tissue evidence="9">Flight muscle</tissue>
    </source>
</reference>
<dbReference type="PRINTS" id="PR00722">
    <property type="entry name" value="CHYMOTRYPSIN"/>
</dbReference>
<feature type="chain" id="PRO_5029675257" evidence="7">
    <location>
        <begin position="27"/>
        <end position="264"/>
    </location>
</feature>
<dbReference type="PROSITE" id="PS00135">
    <property type="entry name" value="TRYPSIN_SER"/>
    <property type="match status" value="1"/>
</dbReference>
<name>A0A7J7YWV2_PIPKU</name>
<feature type="domain" description="Peptidase S1" evidence="8">
    <location>
        <begin position="29"/>
        <end position="261"/>
    </location>
</feature>
<dbReference type="GO" id="GO:0006508">
    <property type="term" value="P:proteolysis"/>
    <property type="evidence" value="ECO:0007669"/>
    <property type="project" value="UniProtKB-KW"/>
</dbReference>
<feature type="signal peptide" evidence="7">
    <location>
        <begin position="1"/>
        <end position="26"/>
    </location>
</feature>
<keyword evidence="3 6" id="KW-0378">Hydrolase</keyword>
<comment type="similarity">
    <text evidence="1">Belongs to the peptidase S1 family. Snake venom subfamily.</text>
</comment>
<keyword evidence="10" id="KW-1185">Reference proteome</keyword>
<proteinExistence type="inferred from homology"/>
<dbReference type="InterPro" id="IPR001314">
    <property type="entry name" value="Peptidase_S1A"/>
</dbReference>
<evidence type="ECO:0000256" key="2">
    <source>
        <dbReference type="ARBA" id="ARBA00022670"/>
    </source>
</evidence>
<evidence type="ECO:0000256" key="1">
    <source>
        <dbReference type="ARBA" id="ARBA00009228"/>
    </source>
</evidence>
<dbReference type="SUPFAM" id="SSF50494">
    <property type="entry name" value="Trypsin-like serine proteases"/>
    <property type="match status" value="1"/>
</dbReference>
<dbReference type="InterPro" id="IPR009003">
    <property type="entry name" value="Peptidase_S1_PA"/>
</dbReference>
<dbReference type="InterPro" id="IPR001254">
    <property type="entry name" value="Trypsin_dom"/>
</dbReference>
<dbReference type="SMART" id="SM00020">
    <property type="entry name" value="Tryp_SPc"/>
    <property type="match status" value="1"/>
</dbReference>
<evidence type="ECO:0000256" key="4">
    <source>
        <dbReference type="ARBA" id="ARBA00022825"/>
    </source>
</evidence>
<dbReference type="InterPro" id="IPR033116">
    <property type="entry name" value="TRYPSIN_SER"/>
</dbReference>
<evidence type="ECO:0000256" key="6">
    <source>
        <dbReference type="RuleBase" id="RU363034"/>
    </source>
</evidence>
<dbReference type="PANTHER" id="PTHR24271">
    <property type="entry name" value="KALLIKREIN-RELATED"/>
    <property type="match status" value="1"/>
</dbReference>
<evidence type="ECO:0000256" key="3">
    <source>
        <dbReference type="ARBA" id="ARBA00022801"/>
    </source>
</evidence>